<name>A0A382T6A8_9ZZZZ</name>
<dbReference type="EMBL" id="UINC01134166">
    <property type="protein sequence ID" value="SVD17533.1"/>
    <property type="molecule type" value="Genomic_DNA"/>
</dbReference>
<accession>A0A382T6A8</accession>
<gene>
    <name evidence="1" type="ORF">METZ01_LOCUS370387</name>
</gene>
<reference evidence="1" key="1">
    <citation type="submission" date="2018-05" db="EMBL/GenBank/DDBJ databases">
        <authorList>
            <person name="Lanie J.A."/>
            <person name="Ng W.-L."/>
            <person name="Kazmierczak K.M."/>
            <person name="Andrzejewski T.M."/>
            <person name="Davidsen T.M."/>
            <person name="Wayne K.J."/>
            <person name="Tettelin H."/>
            <person name="Glass J.I."/>
            <person name="Rusch D."/>
            <person name="Podicherti R."/>
            <person name="Tsui H.-C.T."/>
            <person name="Winkler M.E."/>
        </authorList>
    </citation>
    <scope>NUCLEOTIDE SEQUENCE</scope>
</reference>
<evidence type="ECO:0000313" key="1">
    <source>
        <dbReference type="EMBL" id="SVD17533.1"/>
    </source>
</evidence>
<organism evidence="1">
    <name type="scientific">marine metagenome</name>
    <dbReference type="NCBI Taxonomy" id="408172"/>
    <lineage>
        <taxon>unclassified sequences</taxon>
        <taxon>metagenomes</taxon>
        <taxon>ecological metagenomes</taxon>
    </lineage>
</organism>
<protein>
    <submittedName>
        <fullName evidence="1">Uncharacterized protein</fullName>
    </submittedName>
</protein>
<proteinExistence type="predicted"/>
<dbReference type="AlphaFoldDB" id="A0A382T6A8"/>
<sequence>MKNLLLGILAISLTFISFNLALRSVEPVHAAPPLAPPVNDIVTIVRPPRGIPIPPKPERDDGEYSNYDHVKCLEQARQEPRGEKRNDARVNCAKSLADQTRTSQISQIVDG</sequence>